<evidence type="ECO:0000313" key="1">
    <source>
        <dbReference type="EMBL" id="KAA6365945.1"/>
    </source>
</evidence>
<proteinExistence type="predicted"/>
<evidence type="ECO:0000313" key="2">
    <source>
        <dbReference type="Proteomes" id="UP000324800"/>
    </source>
</evidence>
<dbReference type="EMBL" id="SNRW01019908">
    <property type="protein sequence ID" value="KAA6365945.1"/>
    <property type="molecule type" value="Genomic_DNA"/>
</dbReference>
<dbReference type="Proteomes" id="UP000324800">
    <property type="component" value="Unassembled WGS sequence"/>
</dbReference>
<dbReference type="AlphaFoldDB" id="A0A5J4U8C2"/>
<organism evidence="1 2">
    <name type="scientific">Streblomastix strix</name>
    <dbReference type="NCBI Taxonomy" id="222440"/>
    <lineage>
        <taxon>Eukaryota</taxon>
        <taxon>Metamonada</taxon>
        <taxon>Preaxostyla</taxon>
        <taxon>Oxymonadida</taxon>
        <taxon>Streblomastigidae</taxon>
        <taxon>Streblomastix</taxon>
    </lineage>
</organism>
<protein>
    <submittedName>
        <fullName evidence="1">Uncharacterized protein</fullName>
    </submittedName>
</protein>
<comment type="caution">
    <text evidence="1">The sequence shown here is derived from an EMBL/GenBank/DDBJ whole genome shotgun (WGS) entry which is preliminary data.</text>
</comment>
<gene>
    <name evidence="1" type="ORF">EZS28_038527</name>
</gene>
<reference evidence="1 2" key="1">
    <citation type="submission" date="2019-03" db="EMBL/GenBank/DDBJ databases">
        <title>Single cell metagenomics reveals metabolic interactions within the superorganism composed of flagellate Streblomastix strix and complex community of Bacteroidetes bacteria on its surface.</title>
        <authorList>
            <person name="Treitli S.C."/>
            <person name="Kolisko M."/>
            <person name="Husnik F."/>
            <person name="Keeling P."/>
            <person name="Hampl V."/>
        </authorList>
    </citation>
    <scope>NUCLEOTIDE SEQUENCE [LARGE SCALE GENOMIC DNA]</scope>
    <source>
        <strain evidence="1">ST1C</strain>
    </source>
</reference>
<name>A0A5J4U8C2_9EUKA</name>
<accession>A0A5J4U8C2</accession>
<sequence length="97" mass="11202">MATKCALLATIHNHLQNKPIGNYLFYILKFVYWAIDDVQTIREGHILPKENKHLIQGRVRSSEVLSEEIKSQLEEQRNMELAENYTTLLKSMGKTGT</sequence>